<accession>A0A2X0V921</accession>
<dbReference type="GO" id="GO:0003700">
    <property type="term" value="F:DNA-binding transcription factor activity"/>
    <property type="evidence" value="ECO:0007669"/>
    <property type="project" value="TreeGrafter"/>
</dbReference>
<dbReference type="OrthoDB" id="9807558at2"/>
<proteinExistence type="predicted"/>
<dbReference type="InterPro" id="IPR036388">
    <property type="entry name" value="WH-like_DNA-bd_sf"/>
</dbReference>
<sequence>MLKEEKEHKGQIRSRVPALNRCMDILRFLKEHNNCVAADIVSNLDVPRSSIYVLLDEMKNLGLIRIDGKGQIQLWMSLIELGDAARRKLDLRDLITPHLHTLLDSVDCLAVHYGIMDGLKGFYAIKLESSRYGMSIKSHEGLEISLVHAGLGKCLLAFQDERVREKIIANLDYTKATETSIGSADELRSELETIRLKGWAFDNSEGEESIRCVAAPVFYNNKLIGAISIVGMVNKYTDDVIPDIVTHTLKCASDIAADMACR</sequence>
<dbReference type="Gene3D" id="3.30.450.40">
    <property type="match status" value="1"/>
</dbReference>
<evidence type="ECO:0000259" key="4">
    <source>
        <dbReference type="PROSITE" id="PS51078"/>
    </source>
</evidence>
<keyword evidence="6" id="KW-1185">Reference proteome</keyword>
<dbReference type="GO" id="GO:0003677">
    <property type="term" value="F:DNA binding"/>
    <property type="evidence" value="ECO:0007669"/>
    <property type="project" value="UniProtKB-KW"/>
</dbReference>
<dbReference type="InterPro" id="IPR014757">
    <property type="entry name" value="Tscrpt_reg_IclR_C"/>
</dbReference>
<organism evidence="5 6">
    <name type="scientific">Anaerobiospirillum thomasii</name>
    <dbReference type="NCBI Taxonomy" id="179995"/>
    <lineage>
        <taxon>Bacteria</taxon>
        <taxon>Pseudomonadati</taxon>
        <taxon>Pseudomonadota</taxon>
        <taxon>Gammaproteobacteria</taxon>
        <taxon>Aeromonadales</taxon>
        <taxon>Succinivibrionaceae</taxon>
        <taxon>Anaerobiospirillum</taxon>
    </lineage>
</organism>
<dbReference type="InterPro" id="IPR005471">
    <property type="entry name" value="Tscrpt_reg_IclR_N"/>
</dbReference>
<evidence type="ECO:0000256" key="1">
    <source>
        <dbReference type="ARBA" id="ARBA00023015"/>
    </source>
</evidence>
<feature type="domain" description="IclR-ED" evidence="4">
    <location>
        <begin position="77"/>
        <end position="261"/>
    </location>
</feature>
<dbReference type="InterPro" id="IPR036390">
    <property type="entry name" value="WH_DNA-bd_sf"/>
</dbReference>
<evidence type="ECO:0000256" key="3">
    <source>
        <dbReference type="ARBA" id="ARBA00023163"/>
    </source>
</evidence>
<dbReference type="InterPro" id="IPR050707">
    <property type="entry name" value="HTH_MetabolicPath_Reg"/>
</dbReference>
<gene>
    <name evidence="5" type="primary">rhmR</name>
    <name evidence="5" type="ORF">NCTC13093_02393</name>
</gene>
<dbReference type="SMART" id="SM00346">
    <property type="entry name" value="HTH_ICLR"/>
    <property type="match status" value="1"/>
</dbReference>
<evidence type="ECO:0000256" key="2">
    <source>
        <dbReference type="ARBA" id="ARBA00023125"/>
    </source>
</evidence>
<evidence type="ECO:0000313" key="5">
    <source>
        <dbReference type="EMBL" id="SPT70964.1"/>
    </source>
</evidence>
<reference evidence="5 6" key="1">
    <citation type="submission" date="2018-06" db="EMBL/GenBank/DDBJ databases">
        <authorList>
            <consortium name="Pathogen Informatics"/>
            <person name="Doyle S."/>
        </authorList>
    </citation>
    <scope>NUCLEOTIDE SEQUENCE [LARGE SCALE GENOMIC DNA]</scope>
    <source>
        <strain evidence="5 6">NCTC13093</strain>
    </source>
</reference>
<keyword evidence="2" id="KW-0238">DNA-binding</keyword>
<keyword evidence="1" id="KW-0805">Transcription regulation</keyword>
<dbReference type="Pfam" id="PF01614">
    <property type="entry name" value="IclR_C"/>
    <property type="match status" value="1"/>
</dbReference>
<dbReference type="Gene3D" id="1.10.10.10">
    <property type="entry name" value="Winged helix-like DNA-binding domain superfamily/Winged helix DNA-binding domain"/>
    <property type="match status" value="1"/>
</dbReference>
<dbReference type="Pfam" id="PF09339">
    <property type="entry name" value="HTH_IclR"/>
    <property type="match status" value="1"/>
</dbReference>
<protein>
    <submittedName>
        <fullName evidence="5">Uncharacterized HTH-type transcriptional regulator RhmR</fullName>
    </submittedName>
</protein>
<dbReference type="RefSeq" id="WP_113744976.1">
    <property type="nucleotide sequence ID" value="NZ_UAPU01000005.1"/>
</dbReference>
<dbReference type="SUPFAM" id="SSF55781">
    <property type="entry name" value="GAF domain-like"/>
    <property type="match status" value="1"/>
</dbReference>
<dbReference type="Proteomes" id="UP000250086">
    <property type="component" value="Unassembled WGS sequence"/>
</dbReference>
<dbReference type="PANTHER" id="PTHR30136">
    <property type="entry name" value="HELIX-TURN-HELIX TRANSCRIPTIONAL REGULATOR, ICLR FAMILY"/>
    <property type="match status" value="1"/>
</dbReference>
<name>A0A2X0V921_9GAMM</name>
<dbReference type="InterPro" id="IPR029016">
    <property type="entry name" value="GAF-like_dom_sf"/>
</dbReference>
<dbReference type="PANTHER" id="PTHR30136:SF38">
    <property type="entry name" value="TRANSCRIPTIONAL REGULATOR"/>
    <property type="match status" value="1"/>
</dbReference>
<keyword evidence="3" id="KW-0804">Transcription</keyword>
<dbReference type="SUPFAM" id="SSF46785">
    <property type="entry name" value="Winged helix' DNA-binding domain"/>
    <property type="match status" value="1"/>
</dbReference>
<dbReference type="AlphaFoldDB" id="A0A2X0V921"/>
<evidence type="ECO:0000313" key="6">
    <source>
        <dbReference type="Proteomes" id="UP000250086"/>
    </source>
</evidence>
<dbReference type="GO" id="GO:0045892">
    <property type="term" value="P:negative regulation of DNA-templated transcription"/>
    <property type="evidence" value="ECO:0007669"/>
    <property type="project" value="TreeGrafter"/>
</dbReference>
<dbReference type="PROSITE" id="PS51078">
    <property type="entry name" value="ICLR_ED"/>
    <property type="match status" value="1"/>
</dbReference>
<dbReference type="EMBL" id="UAPV01000001">
    <property type="protein sequence ID" value="SPT70964.1"/>
    <property type="molecule type" value="Genomic_DNA"/>
</dbReference>